<gene>
    <name evidence="1" type="ORF">V6N11_030584</name>
</gene>
<protein>
    <submittedName>
        <fullName evidence="1">Uncharacterized protein</fullName>
    </submittedName>
</protein>
<dbReference type="EMBL" id="JBBPBN010000382">
    <property type="protein sequence ID" value="KAK8487736.1"/>
    <property type="molecule type" value="Genomic_DNA"/>
</dbReference>
<accession>A0ABR2A4U0</accession>
<reference evidence="1 2" key="1">
    <citation type="journal article" date="2024" name="G3 (Bethesda)">
        <title>Genome assembly of Hibiscus sabdariffa L. provides insights into metabolisms of medicinal natural products.</title>
        <authorList>
            <person name="Kim T."/>
        </authorList>
    </citation>
    <scope>NUCLEOTIDE SEQUENCE [LARGE SCALE GENOMIC DNA]</scope>
    <source>
        <strain evidence="1">TK-2024</strain>
        <tissue evidence="1">Old leaves</tissue>
    </source>
</reference>
<proteinExistence type="predicted"/>
<dbReference type="Proteomes" id="UP001396334">
    <property type="component" value="Unassembled WGS sequence"/>
</dbReference>
<evidence type="ECO:0000313" key="2">
    <source>
        <dbReference type="Proteomes" id="UP001396334"/>
    </source>
</evidence>
<comment type="caution">
    <text evidence="1">The sequence shown here is derived from an EMBL/GenBank/DDBJ whole genome shotgun (WGS) entry which is preliminary data.</text>
</comment>
<keyword evidence="2" id="KW-1185">Reference proteome</keyword>
<name>A0ABR2A4U0_9ROSI</name>
<evidence type="ECO:0000313" key="1">
    <source>
        <dbReference type="EMBL" id="KAK8487736.1"/>
    </source>
</evidence>
<sequence>MVVSVAANLAIHHSFERSGQETDCEPWSELARVVDVARHPFVVVVYHDVRENEEAEQTWSCWVSQQTLAQIFVG</sequence>
<organism evidence="1 2">
    <name type="scientific">Hibiscus sabdariffa</name>
    <name type="common">roselle</name>
    <dbReference type="NCBI Taxonomy" id="183260"/>
    <lineage>
        <taxon>Eukaryota</taxon>
        <taxon>Viridiplantae</taxon>
        <taxon>Streptophyta</taxon>
        <taxon>Embryophyta</taxon>
        <taxon>Tracheophyta</taxon>
        <taxon>Spermatophyta</taxon>
        <taxon>Magnoliopsida</taxon>
        <taxon>eudicotyledons</taxon>
        <taxon>Gunneridae</taxon>
        <taxon>Pentapetalae</taxon>
        <taxon>rosids</taxon>
        <taxon>malvids</taxon>
        <taxon>Malvales</taxon>
        <taxon>Malvaceae</taxon>
        <taxon>Malvoideae</taxon>
        <taxon>Hibiscus</taxon>
    </lineage>
</organism>